<accession>A0A0D8HIL4</accession>
<protein>
    <submittedName>
        <fullName evidence="1">Uncharacterized protein</fullName>
    </submittedName>
</protein>
<keyword evidence="2" id="KW-1185">Reference proteome</keyword>
<dbReference type="EMBL" id="JXYS01000034">
    <property type="protein sequence ID" value="KJF17622.1"/>
    <property type="molecule type" value="Genomic_DNA"/>
</dbReference>
<evidence type="ECO:0000313" key="2">
    <source>
        <dbReference type="Proteomes" id="UP000032360"/>
    </source>
</evidence>
<sequence>MQRTSLLLALPGAVKGNVTNPKSIRFIDPEVALLKNKNAFWHVDRDTSLISYPPNESVLRSVPV</sequence>
<comment type="caution">
    <text evidence="1">The sequence shown here is derived from an EMBL/GenBank/DDBJ whole genome shotgun (WGS) entry which is preliminary data.</text>
</comment>
<name>A0A0D8HIL4_9ACTN</name>
<dbReference type="AlphaFoldDB" id="A0A0D8HIL4"/>
<proteinExistence type="predicted"/>
<reference evidence="1 2" key="1">
    <citation type="submission" date="2015-01" db="EMBL/GenBank/DDBJ databases">
        <title>Draft genome of the acidophilic iron oxidizer Acidithrix ferrooxidans strain Py-F3.</title>
        <authorList>
            <person name="Poehlein A."/>
            <person name="Eisen S."/>
            <person name="Schloemann M."/>
            <person name="Johnson B.D."/>
            <person name="Daniel R."/>
            <person name="Muehling M."/>
        </authorList>
    </citation>
    <scope>NUCLEOTIDE SEQUENCE [LARGE SCALE GENOMIC DNA]</scope>
    <source>
        <strain evidence="1 2">Py-F3</strain>
    </source>
</reference>
<evidence type="ECO:0000313" key="1">
    <source>
        <dbReference type="EMBL" id="KJF17622.1"/>
    </source>
</evidence>
<organism evidence="1 2">
    <name type="scientific">Acidithrix ferrooxidans</name>
    <dbReference type="NCBI Taxonomy" id="1280514"/>
    <lineage>
        <taxon>Bacteria</taxon>
        <taxon>Bacillati</taxon>
        <taxon>Actinomycetota</taxon>
        <taxon>Acidimicrobiia</taxon>
        <taxon>Acidimicrobiales</taxon>
        <taxon>Acidimicrobiaceae</taxon>
        <taxon>Acidithrix</taxon>
    </lineage>
</organism>
<dbReference type="Proteomes" id="UP000032360">
    <property type="component" value="Unassembled WGS sequence"/>
</dbReference>
<gene>
    <name evidence="1" type="ORF">AXFE_15220</name>
</gene>